<sequence length="65" mass="7584">MISFFTLPFKKIWAQKIRKSGKRIAANQQETLPFSSPKFIFSNSFMNSEPTGNHRVNELIPEFIH</sequence>
<evidence type="ECO:0000313" key="3">
    <source>
        <dbReference type="Proteomes" id="UP000033889"/>
    </source>
</evidence>
<reference evidence="3 4" key="1">
    <citation type="journal article" date="2015" name="ISME J.">
        <title>Genomic and phenotypic differentiation among Methanosarcina mazei populations from Columbia River sediment.</title>
        <authorList>
            <person name="Youngblut N.D."/>
            <person name="Wirth J.S."/>
            <person name="Henriksen J.R."/>
            <person name="Smith M."/>
            <person name="Simon H."/>
            <person name="Metcalf W.W."/>
            <person name="Whitaker R.J."/>
        </authorList>
    </citation>
    <scope>NUCLEOTIDE SEQUENCE [LARGE SCALE GENOMIC DNA]</scope>
    <source>
        <strain evidence="1 3">3.H.A.2.5</strain>
        <strain evidence="2 4">3.H.M.2.7</strain>
    </source>
</reference>
<dbReference type="AlphaFoldDB" id="A0A0F8HW28"/>
<dbReference type="Proteomes" id="UP000034387">
    <property type="component" value="Unassembled WGS sequence"/>
</dbReference>
<protein>
    <submittedName>
        <fullName evidence="1">Uncharacterized protein</fullName>
    </submittedName>
</protein>
<comment type="caution">
    <text evidence="1">The sequence shown here is derived from an EMBL/GenBank/DDBJ whole genome shotgun (WGS) entry which is preliminary data.</text>
</comment>
<evidence type="ECO:0000313" key="2">
    <source>
        <dbReference type="EMBL" id="KKH10108.1"/>
    </source>
</evidence>
<dbReference type="Proteomes" id="UP000033889">
    <property type="component" value="Unassembled WGS sequence"/>
</dbReference>
<proteinExistence type="predicted"/>
<gene>
    <name evidence="2" type="ORF">DU42_04605</name>
    <name evidence="1" type="ORF">DU61_05680</name>
</gene>
<evidence type="ECO:0000313" key="4">
    <source>
        <dbReference type="Proteomes" id="UP000034387"/>
    </source>
</evidence>
<name>A0A0F8HW28_METMZ</name>
<accession>A0A0F8HW28</accession>
<dbReference type="EMBL" id="JJPQ01000079">
    <property type="protein sequence ID" value="KKG81887.1"/>
    <property type="molecule type" value="Genomic_DNA"/>
</dbReference>
<organism evidence="1 3">
    <name type="scientific">Methanosarcina mazei</name>
    <name type="common">Methanosarcina frisia</name>
    <dbReference type="NCBI Taxonomy" id="2209"/>
    <lineage>
        <taxon>Archaea</taxon>
        <taxon>Methanobacteriati</taxon>
        <taxon>Methanobacteriota</taxon>
        <taxon>Stenosarchaea group</taxon>
        <taxon>Methanomicrobia</taxon>
        <taxon>Methanosarcinales</taxon>
        <taxon>Methanosarcinaceae</taxon>
        <taxon>Methanosarcina</taxon>
    </lineage>
</organism>
<evidence type="ECO:0000313" key="1">
    <source>
        <dbReference type="EMBL" id="KKG81887.1"/>
    </source>
</evidence>
<dbReference type="EMBL" id="JJPX01000084">
    <property type="protein sequence ID" value="KKH10108.1"/>
    <property type="molecule type" value="Genomic_DNA"/>
</dbReference>